<dbReference type="SUPFAM" id="SSF88697">
    <property type="entry name" value="PUA domain-like"/>
    <property type="match status" value="1"/>
</dbReference>
<dbReference type="PANTHER" id="PTHR46732:SF8">
    <property type="entry name" value="ATP-DEPENDENT PROTEASE LA (LON) DOMAIN PROTEIN"/>
    <property type="match status" value="1"/>
</dbReference>
<dbReference type="SMART" id="SM00464">
    <property type="entry name" value="LON"/>
    <property type="match status" value="1"/>
</dbReference>
<dbReference type="Gene3D" id="2.30.130.40">
    <property type="entry name" value="LON domain-like"/>
    <property type="match status" value="1"/>
</dbReference>
<protein>
    <submittedName>
        <fullName evidence="2">Peptidase S16</fullName>
    </submittedName>
</protein>
<sequence length="218" mass="23545">MDPFQPRPDSLPAVVPVFPLTGALLLPGGRLPLNIFEPRYRAMIEAALAAGRLQAMALPDPGFPRVAGRSTMQKIACLGRISSFSETEDGRYLVTLRGLLRFRMAEELPDDPAGFRRVRADFAPYLADLAPPAEAPLDRPALLAALRPYFAARRIEADWSAIERAPAAMLVTNLCMLCPFGDAEKQALLEAPDPAARAAMLVALLRLEAAGPTQGRAS</sequence>
<organism evidence="2 3">
    <name type="scientific">Teichococcus deserti</name>
    <dbReference type="NCBI Taxonomy" id="1817963"/>
    <lineage>
        <taxon>Bacteria</taxon>
        <taxon>Pseudomonadati</taxon>
        <taxon>Pseudomonadota</taxon>
        <taxon>Alphaproteobacteria</taxon>
        <taxon>Acetobacterales</taxon>
        <taxon>Roseomonadaceae</taxon>
        <taxon>Roseomonas</taxon>
    </lineage>
</organism>
<dbReference type="OrthoDB" id="9806457at2"/>
<comment type="caution">
    <text evidence="2">The sequence shown here is derived from an EMBL/GenBank/DDBJ whole genome shotgun (WGS) entry which is preliminary data.</text>
</comment>
<gene>
    <name evidence="2" type="ORF">BKE38_15850</name>
</gene>
<dbReference type="Pfam" id="PF02190">
    <property type="entry name" value="LON_substr_bdg"/>
    <property type="match status" value="1"/>
</dbReference>
<proteinExistence type="predicted"/>
<keyword evidence="3" id="KW-1185">Reference proteome</keyword>
<feature type="domain" description="Lon N-terminal" evidence="1">
    <location>
        <begin position="15"/>
        <end position="209"/>
    </location>
</feature>
<dbReference type="PANTHER" id="PTHR46732">
    <property type="entry name" value="ATP-DEPENDENT PROTEASE LA (LON) DOMAIN PROTEIN"/>
    <property type="match status" value="1"/>
</dbReference>
<accession>A0A1V2H0E9</accession>
<dbReference type="EMBL" id="MLCO01000159">
    <property type="protein sequence ID" value="ONG51623.1"/>
    <property type="molecule type" value="Genomic_DNA"/>
</dbReference>
<evidence type="ECO:0000313" key="3">
    <source>
        <dbReference type="Proteomes" id="UP000188879"/>
    </source>
</evidence>
<evidence type="ECO:0000313" key="2">
    <source>
        <dbReference type="EMBL" id="ONG51623.1"/>
    </source>
</evidence>
<evidence type="ECO:0000259" key="1">
    <source>
        <dbReference type="PROSITE" id="PS51787"/>
    </source>
</evidence>
<dbReference type="InterPro" id="IPR015947">
    <property type="entry name" value="PUA-like_sf"/>
</dbReference>
<reference evidence="2 3" key="1">
    <citation type="submission" date="2016-10" db="EMBL/GenBank/DDBJ databases">
        <title>Draft Genome sequence of Roseomonas sp. strain M3.</title>
        <authorList>
            <person name="Subhash Y."/>
            <person name="Lee S."/>
        </authorList>
    </citation>
    <scope>NUCLEOTIDE SEQUENCE [LARGE SCALE GENOMIC DNA]</scope>
    <source>
        <strain evidence="2 3">M3</strain>
    </source>
</reference>
<name>A0A1V2H0E9_9PROT</name>
<dbReference type="AlphaFoldDB" id="A0A1V2H0E9"/>
<dbReference type="InterPro" id="IPR003111">
    <property type="entry name" value="Lon_prtase_N"/>
</dbReference>
<dbReference type="Proteomes" id="UP000188879">
    <property type="component" value="Unassembled WGS sequence"/>
</dbReference>
<dbReference type="InterPro" id="IPR046336">
    <property type="entry name" value="Lon_prtase_N_sf"/>
</dbReference>
<dbReference type="RefSeq" id="WP_076958308.1">
    <property type="nucleotide sequence ID" value="NZ_MLCO01000159.1"/>
</dbReference>
<dbReference type="PROSITE" id="PS51787">
    <property type="entry name" value="LON_N"/>
    <property type="match status" value="1"/>
</dbReference>